<dbReference type="Gene3D" id="1.10.260.40">
    <property type="entry name" value="lambda repressor-like DNA-binding domains"/>
    <property type="match status" value="1"/>
</dbReference>
<comment type="caution">
    <text evidence="3">The sequence shown here is derived from an EMBL/GenBank/DDBJ whole genome shotgun (WGS) entry which is preliminary data.</text>
</comment>
<dbReference type="CDD" id="cd00093">
    <property type="entry name" value="HTH_XRE"/>
    <property type="match status" value="1"/>
</dbReference>
<dbReference type="EMBL" id="SNRY01002633">
    <property type="protein sequence ID" value="KAA6324171.1"/>
    <property type="molecule type" value="Genomic_DNA"/>
</dbReference>
<accession>A0A5J4QTI5</accession>
<evidence type="ECO:0000313" key="3">
    <source>
        <dbReference type="EMBL" id="KAA6324171.1"/>
    </source>
</evidence>
<dbReference type="GO" id="GO:0003677">
    <property type="term" value="F:DNA binding"/>
    <property type="evidence" value="ECO:0007669"/>
    <property type="project" value="InterPro"/>
</dbReference>
<dbReference type="InterPro" id="IPR001387">
    <property type="entry name" value="Cro/C1-type_HTH"/>
</dbReference>
<organism evidence="3">
    <name type="scientific">termite gut metagenome</name>
    <dbReference type="NCBI Taxonomy" id="433724"/>
    <lineage>
        <taxon>unclassified sequences</taxon>
        <taxon>metagenomes</taxon>
        <taxon>organismal metagenomes</taxon>
    </lineage>
</organism>
<dbReference type="AlphaFoldDB" id="A0A5J4QTI5"/>
<reference evidence="3" key="1">
    <citation type="submission" date="2019-03" db="EMBL/GenBank/DDBJ databases">
        <title>Single cell metagenomics reveals metabolic interactions within the superorganism composed of flagellate Streblomastix strix and complex community of Bacteroidetes bacteria on its surface.</title>
        <authorList>
            <person name="Treitli S.C."/>
            <person name="Kolisko M."/>
            <person name="Husnik F."/>
            <person name="Keeling P."/>
            <person name="Hampl V."/>
        </authorList>
    </citation>
    <scope>NUCLEOTIDE SEQUENCE</scope>
    <source>
        <strain evidence="3">STM</strain>
    </source>
</reference>
<feature type="domain" description="HTH cro/C1-type" evidence="2">
    <location>
        <begin position="82"/>
        <end position="137"/>
    </location>
</feature>
<dbReference type="InterPro" id="IPR010982">
    <property type="entry name" value="Lambda_DNA-bd_dom_sf"/>
</dbReference>
<sequence>MIKNKKQYASIIKEVEVLKNNIRDTEEVLKKDDNASLKLQLSTFKKGLRKLSKEIEEFERLTSGELSALEFNSAKDDMNKAIISFRIASQLTQKELAEKMYIQEQQIQRYEQFDYLTAGFERILQLLEVLDVQMTLKKEFRENKKSFIIDENIWGISSEIIRRGQLMEIGQ</sequence>
<gene>
    <name evidence="3" type="ORF">EZS27_026469</name>
</gene>
<dbReference type="SUPFAM" id="SSF47413">
    <property type="entry name" value="lambda repressor-like DNA-binding domains"/>
    <property type="match status" value="1"/>
</dbReference>
<keyword evidence="1" id="KW-0175">Coiled coil</keyword>
<evidence type="ECO:0000256" key="1">
    <source>
        <dbReference type="SAM" id="Coils"/>
    </source>
</evidence>
<evidence type="ECO:0000259" key="2">
    <source>
        <dbReference type="PROSITE" id="PS50943"/>
    </source>
</evidence>
<feature type="coiled-coil region" evidence="1">
    <location>
        <begin position="8"/>
        <end position="61"/>
    </location>
</feature>
<proteinExistence type="predicted"/>
<dbReference type="PROSITE" id="PS50943">
    <property type="entry name" value="HTH_CROC1"/>
    <property type="match status" value="1"/>
</dbReference>
<dbReference type="SMART" id="SM00530">
    <property type="entry name" value="HTH_XRE"/>
    <property type="match status" value="1"/>
</dbReference>
<protein>
    <recommendedName>
        <fullName evidence="2">HTH cro/C1-type domain-containing protein</fullName>
    </recommendedName>
</protein>
<name>A0A5J4QTI5_9ZZZZ</name>